<keyword evidence="1" id="KW-0732">Signal</keyword>
<organism evidence="3 4">
    <name type="scientific">Leucobacter coleopterorum</name>
    <dbReference type="NCBI Taxonomy" id="2714933"/>
    <lineage>
        <taxon>Bacteria</taxon>
        <taxon>Bacillati</taxon>
        <taxon>Actinomycetota</taxon>
        <taxon>Actinomycetes</taxon>
        <taxon>Micrococcales</taxon>
        <taxon>Microbacteriaceae</taxon>
        <taxon>Leucobacter</taxon>
    </lineage>
</organism>
<dbReference type="SUPFAM" id="SSF51261">
    <property type="entry name" value="Duplicated hybrid motif"/>
    <property type="match status" value="1"/>
</dbReference>
<evidence type="ECO:0000313" key="4">
    <source>
        <dbReference type="Proteomes" id="UP000503441"/>
    </source>
</evidence>
<dbReference type="EMBL" id="CP049933">
    <property type="protein sequence ID" value="QIM19750.1"/>
    <property type="molecule type" value="Genomic_DNA"/>
</dbReference>
<dbReference type="Proteomes" id="UP000503441">
    <property type="component" value="Chromosome"/>
</dbReference>
<dbReference type="PANTHER" id="PTHR21666">
    <property type="entry name" value="PEPTIDASE-RELATED"/>
    <property type="match status" value="1"/>
</dbReference>
<gene>
    <name evidence="3" type="ORF">G7066_08795</name>
</gene>
<dbReference type="InterPro" id="IPR016047">
    <property type="entry name" value="M23ase_b-sheet_dom"/>
</dbReference>
<evidence type="ECO:0000259" key="2">
    <source>
        <dbReference type="Pfam" id="PF01551"/>
    </source>
</evidence>
<name>A0ABX6JZJ3_9MICO</name>
<dbReference type="InterPro" id="IPR011055">
    <property type="entry name" value="Dup_hybrid_motif"/>
</dbReference>
<protein>
    <submittedName>
        <fullName evidence="3">M23 family metallopeptidase</fullName>
    </submittedName>
</protein>
<dbReference type="InterPro" id="IPR050570">
    <property type="entry name" value="Cell_wall_metabolism_enzyme"/>
</dbReference>
<feature type="domain" description="M23ase beta-sheet core" evidence="2">
    <location>
        <begin position="111"/>
        <end position="211"/>
    </location>
</feature>
<reference evidence="3 4" key="1">
    <citation type="submission" date="2020-03" db="EMBL/GenBank/DDBJ databases">
        <title>Leucobacter sp. nov., isolated from beetles.</title>
        <authorList>
            <person name="Hyun D.-W."/>
            <person name="Bae J.-W."/>
        </authorList>
    </citation>
    <scope>NUCLEOTIDE SEQUENCE [LARGE SCALE GENOMIC DNA]</scope>
    <source>
        <strain evidence="3 4">HDW9A</strain>
    </source>
</reference>
<proteinExistence type="predicted"/>
<keyword evidence="4" id="KW-1185">Reference proteome</keyword>
<dbReference type="Pfam" id="PF01551">
    <property type="entry name" value="Peptidase_M23"/>
    <property type="match status" value="1"/>
</dbReference>
<evidence type="ECO:0000256" key="1">
    <source>
        <dbReference type="ARBA" id="ARBA00022729"/>
    </source>
</evidence>
<dbReference type="PANTHER" id="PTHR21666:SF289">
    <property type="entry name" value="L-ALA--D-GLU ENDOPEPTIDASE"/>
    <property type="match status" value="1"/>
</dbReference>
<dbReference type="CDD" id="cd12797">
    <property type="entry name" value="M23_peptidase"/>
    <property type="match status" value="1"/>
</dbReference>
<sequence length="220" mass="22867">MASGIAVLSVVGLIGTFALPSPFAATPGSAATSIPGQALVVETDTSIGVDALSSIGVVEIQAAPILPSKVNTEQGTVDISQLAETKLRYPFDQTMSLTDGFGYRTEPVAQFHDAQDIAAANGTPVRTIGDGVVTEAGWASDGCGFGLKVQHKVNGQGLTSRYCHMELDSHNYRVGDLINSGDQAGRVGNTGMSFGSHLHLALRLDGEPIDPLPYINSNAQ</sequence>
<accession>A0ABX6JZJ3</accession>
<dbReference type="Gene3D" id="2.70.70.10">
    <property type="entry name" value="Glucose Permease (Domain IIA)"/>
    <property type="match status" value="1"/>
</dbReference>
<evidence type="ECO:0000313" key="3">
    <source>
        <dbReference type="EMBL" id="QIM19750.1"/>
    </source>
</evidence>